<evidence type="ECO:0000256" key="7">
    <source>
        <dbReference type="ARBA" id="ARBA00023125"/>
    </source>
</evidence>
<evidence type="ECO:0008006" key="15">
    <source>
        <dbReference type="Google" id="ProtNLM"/>
    </source>
</evidence>
<dbReference type="GeneID" id="54303978"/>
<dbReference type="GO" id="GO:0070860">
    <property type="term" value="C:RNA polymerase I core factor complex"/>
    <property type="evidence" value="ECO:0007669"/>
    <property type="project" value="InterPro"/>
</dbReference>
<dbReference type="InterPro" id="IPR048538">
    <property type="entry name" value="Rrn7_cyclin_C"/>
</dbReference>
<sequence length="560" mass="63498">MSGRFHKGDRCGVENCRSKRYVEGNDGNRYCENGHQHAGSTQRADDDDEWNTKGQTTKRKVERQERVSRHLHGRSALELYLYCYQLILWKQAHWLVHAKGQPAELEVVIRDLWALRLQSLKSKVEAQSDTESQSQLFSSQSEGETDTEHDEHRKERKGRRADSTPRLIDTIGLCYIGMLLLRLPVSLGDLHKWAAGGEMIYYNAKESIPIDMKDRLPGFYHAALDPDIILESEHLQTAIQDLAITYKNDCGMAIPQLNYPLLLFRYINDLALPLQIYPATLRLARLVNYTFTFPLVSRRRLRLLDFPETQLIALLVVAVKLHYPFDGLERNPHSPTDTGGIVLDWAAWTAAAAEADGLAKTPGRLTFEQSIAASEKDVLAMNDTELDDYLNWYERTWTAGDDDVGTRASDFRHQLFRMFPTGPAPGQEVAPLPQPLDGAVLEEARERRLGAVLGAVRAVEVVPEAEDGDGDGEGNAGREVMRPGSCYRRYRKEEDLEGTVTAKVFYDAAARRAGMSLDGLAKAVFVVERWLEEWIVQERKREAGLEEGEEERERMDVDKE</sequence>
<accession>A0A6A6B2A2</accession>
<keyword evidence="6" id="KW-0805">Transcription regulation</keyword>
<dbReference type="GO" id="GO:0042790">
    <property type="term" value="P:nucleolar large rRNA transcription by RNA polymerase I"/>
    <property type="evidence" value="ECO:0007669"/>
    <property type="project" value="TreeGrafter"/>
</dbReference>
<evidence type="ECO:0000256" key="5">
    <source>
        <dbReference type="ARBA" id="ARBA00022833"/>
    </source>
</evidence>
<dbReference type="PANTHER" id="PTHR31576:SF2">
    <property type="entry name" value="TATA BOX-BINDING PROTEIN-ASSOCIATED FACTOR RNA POLYMERASE I SUBUNIT B"/>
    <property type="match status" value="1"/>
</dbReference>
<evidence type="ECO:0000256" key="10">
    <source>
        <dbReference type="SAM" id="MobiDB-lite"/>
    </source>
</evidence>
<dbReference type="Proteomes" id="UP000799438">
    <property type="component" value="Unassembled WGS sequence"/>
</dbReference>
<dbReference type="AlphaFoldDB" id="A0A6A6B2A2"/>
<evidence type="ECO:0000313" key="13">
    <source>
        <dbReference type="EMBL" id="KAF2137147.1"/>
    </source>
</evidence>
<keyword evidence="5" id="KW-0862">Zinc</keyword>
<evidence type="ECO:0000256" key="2">
    <source>
        <dbReference type="ARBA" id="ARBA00006899"/>
    </source>
</evidence>
<comment type="similarity">
    <text evidence="2">Belongs to the RRN7/TAF1B family.</text>
</comment>
<evidence type="ECO:0000256" key="6">
    <source>
        <dbReference type="ARBA" id="ARBA00023015"/>
    </source>
</evidence>
<evidence type="ECO:0000259" key="12">
    <source>
        <dbReference type="Pfam" id="PF20645"/>
    </source>
</evidence>
<reference evidence="13" key="1">
    <citation type="journal article" date="2020" name="Stud. Mycol.">
        <title>101 Dothideomycetes genomes: a test case for predicting lifestyles and emergence of pathogens.</title>
        <authorList>
            <person name="Haridas S."/>
            <person name="Albert R."/>
            <person name="Binder M."/>
            <person name="Bloem J."/>
            <person name="Labutti K."/>
            <person name="Salamov A."/>
            <person name="Andreopoulos B."/>
            <person name="Baker S."/>
            <person name="Barry K."/>
            <person name="Bills G."/>
            <person name="Bluhm B."/>
            <person name="Cannon C."/>
            <person name="Castanera R."/>
            <person name="Culley D."/>
            <person name="Daum C."/>
            <person name="Ezra D."/>
            <person name="Gonzalez J."/>
            <person name="Henrissat B."/>
            <person name="Kuo A."/>
            <person name="Liang C."/>
            <person name="Lipzen A."/>
            <person name="Lutzoni F."/>
            <person name="Magnuson J."/>
            <person name="Mondo S."/>
            <person name="Nolan M."/>
            <person name="Ohm R."/>
            <person name="Pangilinan J."/>
            <person name="Park H.-J."/>
            <person name="Ramirez L."/>
            <person name="Alfaro M."/>
            <person name="Sun H."/>
            <person name="Tritt A."/>
            <person name="Yoshinaga Y."/>
            <person name="Zwiers L.-H."/>
            <person name="Turgeon B."/>
            <person name="Goodwin S."/>
            <person name="Spatafora J."/>
            <person name="Crous P."/>
            <person name="Grigoriev I."/>
        </authorList>
    </citation>
    <scope>NUCLEOTIDE SEQUENCE</scope>
    <source>
        <strain evidence="13">CBS 121167</strain>
    </source>
</reference>
<dbReference type="EMBL" id="ML995506">
    <property type="protein sequence ID" value="KAF2137147.1"/>
    <property type="molecule type" value="Genomic_DNA"/>
</dbReference>
<feature type="domain" description="Rrn7/TAF1B C-terminal cyclin" evidence="12">
    <location>
        <begin position="231"/>
        <end position="397"/>
    </location>
</feature>
<evidence type="ECO:0000256" key="8">
    <source>
        <dbReference type="ARBA" id="ARBA00023163"/>
    </source>
</evidence>
<dbReference type="Pfam" id="PF20644">
    <property type="entry name" value="Rrn7_cyclin_N"/>
    <property type="match status" value="1"/>
</dbReference>
<comment type="subcellular location">
    <subcellularLocation>
        <location evidence="1">Nucleus</location>
        <location evidence="1">Nucleolus</location>
    </subcellularLocation>
</comment>
<gene>
    <name evidence="13" type="ORF">K452DRAFT_362071</name>
</gene>
<dbReference type="Pfam" id="PF20645">
    <property type="entry name" value="Rrn7_cyclin_C"/>
    <property type="match status" value="1"/>
</dbReference>
<feature type="domain" description="Rrn7/TAF1B N-terminal cyclin" evidence="11">
    <location>
        <begin position="84"/>
        <end position="209"/>
    </location>
</feature>
<evidence type="ECO:0000313" key="14">
    <source>
        <dbReference type="Proteomes" id="UP000799438"/>
    </source>
</evidence>
<keyword evidence="8" id="KW-0804">Transcription</keyword>
<dbReference type="InterPro" id="IPR048540">
    <property type="entry name" value="Rrn7_cyclin_N"/>
</dbReference>
<dbReference type="PANTHER" id="PTHR31576">
    <property type="entry name" value="TATA BOX-BINDING PROTEIN-ASSOCIATED FACTOR RNA POLYMERASE I SUBUNIT B"/>
    <property type="match status" value="1"/>
</dbReference>
<keyword evidence="7" id="KW-0238">DNA-binding</keyword>
<keyword evidence="4" id="KW-0863">Zinc-finger</keyword>
<dbReference type="InterPro" id="IPR033599">
    <property type="entry name" value="TAF1B/Rrn7"/>
</dbReference>
<keyword evidence="14" id="KW-1185">Reference proteome</keyword>
<keyword evidence="3" id="KW-0479">Metal-binding</keyword>
<feature type="region of interest" description="Disordered" evidence="10">
    <location>
        <begin position="541"/>
        <end position="560"/>
    </location>
</feature>
<dbReference type="RefSeq" id="XP_033392865.1">
    <property type="nucleotide sequence ID" value="XM_033546472.1"/>
</dbReference>
<evidence type="ECO:0000256" key="4">
    <source>
        <dbReference type="ARBA" id="ARBA00022771"/>
    </source>
</evidence>
<evidence type="ECO:0000256" key="3">
    <source>
        <dbReference type="ARBA" id="ARBA00022723"/>
    </source>
</evidence>
<organism evidence="13 14">
    <name type="scientific">Aplosporella prunicola CBS 121167</name>
    <dbReference type="NCBI Taxonomy" id="1176127"/>
    <lineage>
        <taxon>Eukaryota</taxon>
        <taxon>Fungi</taxon>
        <taxon>Dikarya</taxon>
        <taxon>Ascomycota</taxon>
        <taxon>Pezizomycotina</taxon>
        <taxon>Dothideomycetes</taxon>
        <taxon>Dothideomycetes incertae sedis</taxon>
        <taxon>Botryosphaeriales</taxon>
        <taxon>Aplosporellaceae</taxon>
        <taxon>Aplosporella</taxon>
    </lineage>
</organism>
<dbReference type="OrthoDB" id="428577at2759"/>
<dbReference type="GO" id="GO:0001164">
    <property type="term" value="F:RNA polymerase I core promoter sequence-specific DNA binding"/>
    <property type="evidence" value="ECO:0007669"/>
    <property type="project" value="InterPro"/>
</dbReference>
<keyword evidence="9" id="KW-0539">Nucleus</keyword>
<feature type="region of interest" description="Disordered" evidence="10">
    <location>
        <begin position="124"/>
        <end position="161"/>
    </location>
</feature>
<name>A0A6A6B2A2_9PEZI</name>
<evidence type="ECO:0000256" key="1">
    <source>
        <dbReference type="ARBA" id="ARBA00004604"/>
    </source>
</evidence>
<evidence type="ECO:0000256" key="9">
    <source>
        <dbReference type="ARBA" id="ARBA00023242"/>
    </source>
</evidence>
<feature type="region of interest" description="Disordered" evidence="10">
    <location>
        <begin position="27"/>
        <end position="68"/>
    </location>
</feature>
<feature type="compositionally biased region" description="Basic and acidic residues" evidence="10">
    <location>
        <begin position="551"/>
        <end position="560"/>
    </location>
</feature>
<proteinExistence type="inferred from homology"/>
<protein>
    <recommendedName>
        <fullName evidence="15">RRN7-type domain-containing protein</fullName>
    </recommendedName>
</protein>
<dbReference type="GO" id="GO:0008270">
    <property type="term" value="F:zinc ion binding"/>
    <property type="evidence" value="ECO:0007669"/>
    <property type="project" value="UniProtKB-KW"/>
</dbReference>
<feature type="compositionally biased region" description="Low complexity" evidence="10">
    <location>
        <begin position="132"/>
        <end position="141"/>
    </location>
</feature>
<evidence type="ECO:0000259" key="11">
    <source>
        <dbReference type="Pfam" id="PF20644"/>
    </source>
</evidence>